<dbReference type="Pfam" id="PF01814">
    <property type="entry name" value="Hemerythrin"/>
    <property type="match status" value="1"/>
</dbReference>
<dbReference type="EMBL" id="PXOT01000018">
    <property type="protein sequence ID" value="PSG92640.1"/>
    <property type="molecule type" value="Genomic_DNA"/>
</dbReference>
<dbReference type="InterPro" id="IPR012312">
    <property type="entry name" value="Hemerythrin-like"/>
</dbReference>
<gene>
    <name evidence="2" type="ORF">C7H61_04135</name>
</gene>
<reference evidence="2 3" key="1">
    <citation type="submission" date="2018-03" db="EMBL/GenBank/DDBJ databases">
        <title>Mesoflavibacter sp. HG37 and Mesoflavibacter sp. HG96 sp.nov., two marine bacteria isolated from seawater of Western Pacific Ocean.</title>
        <authorList>
            <person name="Cheng H."/>
            <person name="Wu Y.-H."/>
            <person name="Guo L.-L."/>
            <person name="Xu X.-W."/>
        </authorList>
    </citation>
    <scope>NUCLEOTIDE SEQUENCE [LARGE SCALE GENOMIC DNA]</scope>
    <source>
        <strain evidence="2 3">KCTC 42117</strain>
    </source>
</reference>
<protein>
    <submittedName>
        <fullName evidence="2">Hemerythrin domain-containing protein</fullName>
    </submittedName>
</protein>
<evidence type="ECO:0000313" key="2">
    <source>
        <dbReference type="EMBL" id="PSG92640.1"/>
    </source>
</evidence>
<proteinExistence type="predicted"/>
<evidence type="ECO:0000259" key="1">
    <source>
        <dbReference type="Pfam" id="PF01814"/>
    </source>
</evidence>
<keyword evidence="3" id="KW-1185">Reference proteome</keyword>
<accession>A0A2T1NIH2</accession>
<dbReference type="AlphaFoldDB" id="A0A2T1NIH2"/>
<comment type="caution">
    <text evidence="2">The sequence shown here is derived from an EMBL/GenBank/DDBJ whole genome shotgun (WGS) entry which is preliminary data.</text>
</comment>
<dbReference type="Proteomes" id="UP000238430">
    <property type="component" value="Unassembled WGS sequence"/>
</dbReference>
<organism evidence="2 3">
    <name type="scientific">Mesoflavibacter zeaxanthinifaciens subsp. sabulilitoris</name>
    <dbReference type="NCBI Taxonomy" id="1520893"/>
    <lineage>
        <taxon>Bacteria</taxon>
        <taxon>Pseudomonadati</taxon>
        <taxon>Bacteroidota</taxon>
        <taxon>Flavobacteriia</taxon>
        <taxon>Flavobacteriales</taxon>
        <taxon>Flavobacteriaceae</taxon>
        <taxon>Mesoflavibacter</taxon>
    </lineage>
</organism>
<dbReference type="Gene3D" id="1.20.120.520">
    <property type="entry name" value="nmb1532 protein domain like"/>
    <property type="match status" value="1"/>
</dbReference>
<dbReference type="RefSeq" id="WP_027879519.1">
    <property type="nucleotide sequence ID" value="NZ_JACHWV010000005.1"/>
</dbReference>
<sequence>MQHQPQKRHKALQPLSREHHFGLLLCYKIKMGFRYQIATKRIKTYADWFYKTHLIPHFEMEENHIFPILGNDHELVKRALTEHKNLIHLFEESNDETITLQHIKDQLEQHIRFEERVLFPEIQKIATEAELIDIEKIHQPEVFEDNTDDEFWTK</sequence>
<dbReference type="OrthoDB" id="9793254at2"/>
<evidence type="ECO:0000313" key="3">
    <source>
        <dbReference type="Proteomes" id="UP000238430"/>
    </source>
</evidence>
<name>A0A2T1NIH2_9FLAO</name>
<feature type="domain" description="Hemerythrin-like" evidence="1">
    <location>
        <begin position="41"/>
        <end position="121"/>
    </location>
</feature>